<protein>
    <recommendedName>
        <fullName evidence="4">Heme exporter protein D</fullName>
    </recommendedName>
</protein>
<sequence>MVEALKLLSNVLLYGYAILGWMLTMKWTLQAMVATENRRLRRALPPSEKGDNHG</sequence>
<organism evidence="2 3">
    <name type="scientific">Methylobacterium persicinum</name>
    <dbReference type="NCBI Taxonomy" id="374426"/>
    <lineage>
        <taxon>Bacteria</taxon>
        <taxon>Pseudomonadati</taxon>
        <taxon>Pseudomonadota</taxon>
        <taxon>Alphaproteobacteria</taxon>
        <taxon>Hyphomicrobiales</taxon>
        <taxon>Methylobacteriaceae</taxon>
        <taxon>Methylobacterium</taxon>
    </lineage>
</organism>
<accession>A0ABU0HM67</accession>
<reference evidence="2 3" key="1">
    <citation type="submission" date="2023-07" db="EMBL/GenBank/DDBJ databases">
        <title>Genomic Encyclopedia of Type Strains, Phase IV (KMG-IV): sequencing the most valuable type-strain genomes for metagenomic binning, comparative biology and taxonomic classification.</title>
        <authorList>
            <person name="Goeker M."/>
        </authorList>
    </citation>
    <scope>NUCLEOTIDE SEQUENCE [LARGE SCALE GENOMIC DNA]</scope>
    <source>
        <strain evidence="2 3">DSM 19562</strain>
    </source>
</reference>
<name>A0ABU0HM67_9HYPH</name>
<dbReference type="RefSeq" id="WP_238248673.1">
    <property type="nucleotide sequence ID" value="NZ_BPQX01000021.1"/>
</dbReference>
<evidence type="ECO:0008006" key="4">
    <source>
        <dbReference type="Google" id="ProtNLM"/>
    </source>
</evidence>
<dbReference type="Proteomes" id="UP001236369">
    <property type="component" value="Unassembled WGS sequence"/>
</dbReference>
<feature type="transmembrane region" description="Helical" evidence="1">
    <location>
        <begin position="12"/>
        <end position="33"/>
    </location>
</feature>
<keyword evidence="3" id="KW-1185">Reference proteome</keyword>
<keyword evidence="1" id="KW-0472">Membrane</keyword>
<gene>
    <name evidence="2" type="ORF">QO016_002098</name>
</gene>
<comment type="caution">
    <text evidence="2">The sequence shown here is derived from an EMBL/GenBank/DDBJ whole genome shotgun (WGS) entry which is preliminary data.</text>
</comment>
<evidence type="ECO:0000313" key="3">
    <source>
        <dbReference type="Proteomes" id="UP001236369"/>
    </source>
</evidence>
<proteinExistence type="predicted"/>
<evidence type="ECO:0000256" key="1">
    <source>
        <dbReference type="SAM" id="Phobius"/>
    </source>
</evidence>
<evidence type="ECO:0000313" key="2">
    <source>
        <dbReference type="EMBL" id="MDQ0442604.1"/>
    </source>
</evidence>
<keyword evidence="1" id="KW-1133">Transmembrane helix</keyword>
<dbReference type="EMBL" id="JAUSVV010000003">
    <property type="protein sequence ID" value="MDQ0442604.1"/>
    <property type="molecule type" value="Genomic_DNA"/>
</dbReference>
<keyword evidence="1" id="KW-0812">Transmembrane</keyword>